<dbReference type="InterPro" id="IPR039013">
    <property type="entry name" value="YgiF"/>
</dbReference>
<feature type="domain" description="CYTH" evidence="1">
    <location>
        <begin position="1"/>
        <end position="200"/>
    </location>
</feature>
<proteinExistence type="predicted"/>
<dbReference type="Proteomes" id="UP000783588">
    <property type="component" value="Unassembled WGS sequence"/>
</dbReference>
<dbReference type="SMART" id="SM01118">
    <property type="entry name" value="CYTH"/>
    <property type="match status" value="1"/>
</dbReference>
<organism evidence="2 3">
    <name type="scientific">Butyricicoccus intestinisimiae</name>
    <dbReference type="NCBI Taxonomy" id="2841509"/>
    <lineage>
        <taxon>Bacteria</taxon>
        <taxon>Bacillati</taxon>
        <taxon>Bacillota</taxon>
        <taxon>Clostridia</taxon>
        <taxon>Eubacteriales</taxon>
        <taxon>Butyricicoccaceae</taxon>
        <taxon>Butyricicoccus</taxon>
    </lineage>
</organism>
<gene>
    <name evidence="2" type="ORF">KQI75_07115</name>
</gene>
<reference evidence="2 3" key="1">
    <citation type="submission" date="2021-06" db="EMBL/GenBank/DDBJ databases">
        <authorList>
            <person name="Sun Q."/>
            <person name="Li D."/>
        </authorList>
    </citation>
    <scope>NUCLEOTIDE SEQUENCE [LARGE SCALE GENOMIC DNA]</scope>
    <source>
        <strain evidence="2 3">MSJd-7</strain>
    </source>
</reference>
<name>A0ABS6EU66_9FIRM</name>
<dbReference type="PANTHER" id="PTHR39569">
    <property type="entry name" value="INORGANIC TRIPHOSPHATASE"/>
    <property type="match status" value="1"/>
</dbReference>
<accession>A0ABS6EU66</accession>
<evidence type="ECO:0000259" key="1">
    <source>
        <dbReference type="PROSITE" id="PS51707"/>
    </source>
</evidence>
<protein>
    <submittedName>
        <fullName evidence="2">CYTH domain-containing protein</fullName>
    </submittedName>
</protein>
<dbReference type="PROSITE" id="PS51707">
    <property type="entry name" value="CYTH"/>
    <property type="match status" value="1"/>
</dbReference>
<dbReference type="RefSeq" id="WP_216470049.1">
    <property type="nucleotide sequence ID" value="NZ_JAHLQI010000003.1"/>
</dbReference>
<dbReference type="InterPro" id="IPR023577">
    <property type="entry name" value="CYTH_domain"/>
</dbReference>
<comment type="caution">
    <text evidence="2">The sequence shown here is derived from an EMBL/GenBank/DDBJ whole genome shotgun (WGS) entry which is preliminary data.</text>
</comment>
<evidence type="ECO:0000313" key="3">
    <source>
        <dbReference type="Proteomes" id="UP000783588"/>
    </source>
</evidence>
<sequence length="200" mass="22967">MEREFKWNIKQAEDFDVLADSDFVKPLVTEETRLEMEAAYYDTADGLVSKVHGGLRLRRENKETVVCLKLAARSEFDGACKAREEYEVCAEDIRAGIRQLPSVGAPQDFCDQLMQSNLIEQGRTMFTRFASQLAYKGCTCELSFDYGRMTHLTRIGTICEMELEYKGGSDFDFDELAITLQRKFQLEPQPLSKLARMMRL</sequence>
<dbReference type="Pfam" id="PF01928">
    <property type="entry name" value="CYTH"/>
    <property type="match status" value="1"/>
</dbReference>
<dbReference type="EMBL" id="JAHLQI010000003">
    <property type="protein sequence ID" value="MBU5490390.1"/>
    <property type="molecule type" value="Genomic_DNA"/>
</dbReference>
<evidence type="ECO:0000313" key="2">
    <source>
        <dbReference type="EMBL" id="MBU5490390.1"/>
    </source>
</evidence>
<keyword evidence="3" id="KW-1185">Reference proteome</keyword>
<dbReference type="PANTHER" id="PTHR39569:SF1">
    <property type="entry name" value="INORGANIC TRIPHOSPHATASE"/>
    <property type="match status" value="1"/>
</dbReference>